<name>A0A644TMC0_9ZZZZ</name>
<dbReference type="InterPro" id="IPR036641">
    <property type="entry name" value="HPT_dom_sf"/>
</dbReference>
<dbReference type="AlphaFoldDB" id="A0A644TMC0"/>
<dbReference type="SUPFAM" id="SSF47226">
    <property type="entry name" value="Histidine-containing phosphotransfer domain, HPT domain"/>
    <property type="match status" value="1"/>
</dbReference>
<dbReference type="PROSITE" id="PS50894">
    <property type="entry name" value="HPT"/>
    <property type="match status" value="1"/>
</dbReference>
<feature type="domain" description="HPt" evidence="1">
    <location>
        <begin position="8"/>
        <end position="99"/>
    </location>
</feature>
<accession>A0A644TMC0</accession>
<dbReference type="EMBL" id="VSSQ01000040">
    <property type="protein sequence ID" value="MPL68116.1"/>
    <property type="molecule type" value="Genomic_DNA"/>
</dbReference>
<proteinExistence type="predicted"/>
<dbReference type="GO" id="GO:0000160">
    <property type="term" value="P:phosphorelay signal transduction system"/>
    <property type="evidence" value="ECO:0007669"/>
    <property type="project" value="InterPro"/>
</dbReference>
<protein>
    <recommendedName>
        <fullName evidence="1">HPt domain-containing protein</fullName>
    </recommendedName>
</protein>
<dbReference type="InterPro" id="IPR008207">
    <property type="entry name" value="Sig_transdc_His_kin_Hpt_dom"/>
</dbReference>
<evidence type="ECO:0000313" key="2">
    <source>
        <dbReference type="EMBL" id="MPL68116.1"/>
    </source>
</evidence>
<organism evidence="2">
    <name type="scientific">bioreactor metagenome</name>
    <dbReference type="NCBI Taxonomy" id="1076179"/>
    <lineage>
        <taxon>unclassified sequences</taxon>
        <taxon>metagenomes</taxon>
        <taxon>ecological metagenomes</taxon>
    </lineage>
</organism>
<sequence>MTVYRIQIDQELADLIPGFMENRNSDIIQLTAALQQEDYAKIMVVGHTLKGIGGGYGFPVITDLGAAIEQAAKDQDIDKAYELVAELKAYLQSVEIVYE</sequence>
<reference evidence="2" key="1">
    <citation type="submission" date="2019-08" db="EMBL/GenBank/DDBJ databases">
        <authorList>
            <person name="Kucharzyk K."/>
            <person name="Murdoch R.W."/>
            <person name="Higgins S."/>
            <person name="Loffler F."/>
        </authorList>
    </citation>
    <scope>NUCLEOTIDE SEQUENCE</scope>
</reference>
<gene>
    <name evidence="2" type="ORF">SDC9_13829</name>
</gene>
<comment type="caution">
    <text evidence="2">The sequence shown here is derived from an EMBL/GenBank/DDBJ whole genome shotgun (WGS) entry which is preliminary data.</text>
</comment>
<dbReference type="Pfam" id="PF01627">
    <property type="entry name" value="Hpt"/>
    <property type="match status" value="1"/>
</dbReference>
<evidence type="ECO:0000259" key="1">
    <source>
        <dbReference type="PROSITE" id="PS50894"/>
    </source>
</evidence>
<dbReference type="Gene3D" id="1.20.120.160">
    <property type="entry name" value="HPT domain"/>
    <property type="match status" value="1"/>
</dbReference>